<sequence length="247" mass="25903">MGVRIVAKDVDAEAYATEYSAPVRRGLEGIHFLNTTPQKAARNYAPGKKSGTVVGSPVAKADRLSTVGLVSYIQSEVAETDSMTIFCIARSGDANASAATRPGFFGTFRGLAADGGVADGVIMFFSTAGSIAVNAGFGNTEADKTNPRAALSDANASSWALYQVTVSSAGITFRDVTNNRSQTTAVTNGLPRRRSLSKFRLGSTFNDFAGTCDLAVWQAHSVVLTDEEAATTIADLRGYALRKGIVV</sequence>
<reference evidence="1 2" key="1">
    <citation type="submission" date="2020-07" db="EMBL/GenBank/DDBJ databases">
        <title>Diversity of carbapenemase encoding genes among Pseudomonas putida group clinical isolates in a tertiary Brazilian hospital.</title>
        <authorList>
            <person name="Alberto-Lei F."/>
            <person name="Nodari C.S."/>
            <person name="Streling A.P."/>
            <person name="Paulino J.T."/>
            <person name="Bessa-Neto F.O."/>
            <person name="Cayo R."/>
            <person name="Gales A.C."/>
        </authorList>
    </citation>
    <scope>NUCLEOTIDE SEQUENCE [LARGE SCALE GENOMIC DNA]</scope>
    <source>
        <strain evidence="1 2">14535</strain>
    </source>
</reference>
<dbReference type="Proteomes" id="UP000556620">
    <property type="component" value="Unassembled WGS sequence"/>
</dbReference>
<accession>A0A7W2PRQ2</accession>
<organism evidence="1 2">
    <name type="scientific">Pseudomonas juntendi</name>
    <dbReference type="NCBI Taxonomy" id="2666183"/>
    <lineage>
        <taxon>Bacteria</taxon>
        <taxon>Pseudomonadati</taxon>
        <taxon>Pseudomonadota</taxon>
        <taxon>Gammaproteobacteria</taxon>
        <taxon>Pseudomonadales</taxon>
        <taxon>Pseudomonadaceae</taxon>
        <taxon>Pseudomonas</taxon>
    </lineage>
</organism>
<evidence type="ECO:0000313" key="1">
    <source>
        <dbReference type="EMBL" id="MBA6058415.1"/>
    </source>
</evidence>
<dbReference type="AlphaFoldDB" id="A0A7W2PRQ2"/>
<proteinExistence type="predicted"/>
<comment type="caution">
    <text evidence="1">The sequence shown here is derived from an EMBL/GenBank/DDBJ whole genome shotgun (WGS) entry which is preliminary data.</text>
</comment>
<evidence type="ECO:0000313" key="2">
    <source>
        <dbReference type="Proteomes" id="UP000556620"/>
    </source>
</evidence>
<dbReference type="RefSeq" id="WP_182365169.1">
    <property type="nucleotide sequence ID" value="NZ_JACGCU010000004.1"/>
</dbReference>
<protein>
    <submittedName>
        <fullName evidence="1">Uncharacterized protein</fullName>
    </submittedName>
</protein>
<dbReference type="EMBL" id="JACGCU010000004">
    <property type="protein sequence ID" value="MBA6058415.1"/>
    <property type="molecule type" value="Genomic_DNA"/>
</dbReference>
<name>A0A7W2PRQ2_9PSED</name>
<gene>
    <name evidence="1" type="ORF">H4C44_04400</name>
</gene>